<evidence type="ECO:0000313" key="16">
    <source>
        <dbReference type="EMBL" id="GAX84455.1"/>
    </source>
</evidence>
<dbReference type="InterPro" id="IPR040445">
    <property type="entry name" value="Kir_TM"/>
</dbReference>
<sequence>MKMIVGSNSQTEKMELVSNAEPMYQESRGTPHTELMEISTSPNASRSRSIPSIPSAEIPSKKTWSAGLQKLLDTSNPGKGIERYGLSIFQTFFHYIWNDLFTTLLTAPRLRFILIFFVVYLTVYLTFAIIYIMFPASCMNDTHRDFGHTFWFSFSTASTIGYSGDQYPNPDCDFFYLITMVEIITATMLDYLLMGVIFARFSAPLPKAKAIRFSTHAVLYQHQDHQNLWCLSFRIANIRKHCLLSPNISLLLAVPENSPDSSNAALRFIELEVYDTITQITNIKLGLPATIAHVVTPSSPIFDLSLEQMEQRGFQLFCFLDGMDPMTSSSLQARHSYRPSDIRVNEQFTAIELQANKRGQMGLNFNQFDRTAPARKSVSGETSFPDMMTTTTVRPDMGPHETQWLRTQVFRSISILDSGVEGPGFTEFAKPPVARGEGIDIIVAATENHVSQDNSDYPRHSLNDTPHQTWIDFTAQSTRNIPEKSHAIQSLIDAVLADSSASASLKRVAALAKAGRLSAGFPHERPGHSDLDNPKLQIPLSLVPYNNSQGRNNANDKHANLMLPQ</sequence>
<keyword evidence="3 11" id="KW-0633">Potassium transport</keyword>
<evidence type="ECO:0000256" key="9">
    <source>
        <dbReference type="ARBA" id="ARBA00023136"/>
    </source>
</evidence>
<dbReference type="EMBL" id="BEGY01000126">
    <property type="protein sequence ID" value="GAX84455.1"/>
    <property type="molecule type" value="Genomic_DNA"/>
</dbReference>
<dbReference type="Proteomes" id="UP000232323">
    <property type="component" value="Unassembled WGS sequence"/>
</dbReference>
<protein>
    <recommendedName>
        <fullName evidence="18">Potassium channel domain-containing protein</fullName>
    </recommendedName>
</protein>
<name>A0A250XMZ6_9CHLO</name>
<dbReference type="GO" id="GO:0034765">
    <property type="term" value="P:regulation of monoatomic ion transmembrane transport"/>
    <property type="evidence" value="ECO:0007669"/>
    <property type="project" value="TreeGrafter"/>
</dbReference>
<evidence type="ECO:0000256" key="10">
    <source>
        <dbReference type="ARBA" id="ARBA00023303"/>
    </source>
</evidence>
<evidence type="ECO:0000256" key="5">
    <source>
        <dbReference type="ARBA" id="ARBA00022882"/>
    </source>
</evidence>
<dbReference type="Pfam" id="PF01007">
    <property type="entry name" value="IRK"/>
    <property type="match status" value="1"/>
</dbReference>
<evidence type="ECO:0008006" key="18">
    <source>
        <dbReference type="Google" id="ProtNLM"/>
    </source>
</evidence>
<evidence type="ECO:0000256" key="4">
    <source>
        <dbReference type="ARBA" id="ARBA00022692"/>
    </source>
</evidence>
<dbReference type="AlphaFoldDB" id="A0A250XMZ6"/>
<dbReference type="Pfam" id="PF17655">
    <property type="entry name" value="IRK_C"/>
    <property type="match status" value="1"/>
</dbReference>
<dbReference type="InterPro" id="IPR016449">
    <property type="entry name" value="K_chnl_inward-rec_Kir"/>
</dbReference>
<evidence type="ECO:0000259" key="14">
    <source>
        <dbReference type="Pfam" id="PF01007"/>
    </source>
</evidence>
<feature type="domain" description="Potassium channel inwardly rectifying transmembrane" evidence="14">
    <location>
        <begin position="94"/>
        <end position="204"/>
    </location>
</feature>
<dbReference type="InterPro" id="IPR041647">
    <property type="entry name" value="IRK_C"/>
</dbReference>
<dbReference type="GO" id="GO:0034702">
    <property type="term" value="C:monoatomic ion channel complex"/>
    <property type="evidence" value="ECO:0007669"/>
    <property type="project" value="UniProtKB-KW"/>
</dbReference>
<keyword evidence="17" id="KW-1185">Reference proteome</keyword>
<organism evidence="16 17">
    <name type="scientific">Chlamydomonas eustigma</name>
    <dbReference type="NCBI Taxonomy" id="1157962"/>
    <lineage>
        <taxon>Eukaryota</taxon>
        <taxon>Viridiplantae</taxon>
        <taxon>Chlorophyta</taxon>
        <taxon>core chlorophytes</taxon>
        <taxon>Chlorophyceae</taxon>
        <taxon>CS clade</taxon>
        <taxon>Chlamydomonadales</taxon>
        <taxon>Chlamydomonadaceae</taxon>
        <taxon>Chlamydomonas</taxon>
    </lineage>
</organism>
<evidence type="ECO:0000256" key="12">
    <source>
        <dbReference type="SAM" id="MobiDB-lite"/>
    </source>
</evidence>
<evidence type="ECO:0000256" key="1">
    <source>
        <dbReference type="ARBA" id="ARBA00004141"/>
    </source>
</evidence>
<dbReference type="InterPro" id="IPR013518">
    <property type="entry name" value="K_chnl_inward-rec_Kir_cyto"/>
</dbReference>
<evidence type="ECO:0000256" key="13">
    <source>
        <dbReference type="SAM" id="Phobius"/>
    </source>
</evidence>
<evidence type="ECO:0000256" key="3">
    <source>
        <dbReference type="ARBA" id="ARBA00022538"/>
    </source>
</evidence>
<keyword evidence="4 11" id="KW-0812">Transmembrane</keyword>
<keyword evidence="7 13" id="KW-1133">Transmembrane helix</keyword>
<feature type="transmembrane region" description="Helical" evidence="13">
    <location>
        <begin position="112"/>
        <end position="134"/>
    </location>
</feature>
<accession>A0A250XMZ6</accession>
<keyword evidence="9 13" id="KW-0472">Membrane</keyword>
<evidence type="ECO:0000256" key="7">
    <source>
        <dbReference type="ARBA" id="ARBA00022989"/>
    </source>
</evidence>
<keyword evidence="2 11" id="KW-0813">Transport</keyword>
<dbReference type="PANTHER" id="PTHR11767">
    <property type="entry name" value="INWARD RECTIFIER POTASSIUM CHANNEL"/>
    <property type="match status" value="1"/>
</dbReference>
<dbReference type="STRING" id="1157962.A0A250XMZ6"/>
<dbReference type="PANTHER" id="PTHR11767:SF102">
    <property type="entry name" value="INWARDLY RECTIFYING POTASSIUM CHANNEL 1, ISOFORM F"/>
    <property type="match status" value="1"/>
</dbReference>
<keyword evidence="10 11" id="KW-0407">Ion channel</keyword>
<keyword evidence="8 11" id="KW-0406">Ion transport</keyword>
<gene>
    <name evidence="16" type="ORF">CEUSTIGMA_g11875.t1</name>
</gene>
<proteinExistence type="inferred from homology"/>
<feature type="region of interest" description="Disordered" evidence="12">
    <location>
        <begin position="372"/>
        <end position="399"/>
    </location>
</feature>
<comment type="caution">
    <text evidence="16">The sequence shown here is derived from an EMBL/GenBank/DDBJ whole genome shotgun (WGS) entry which is preliminary data.</text>
</comment>
<evidence type="ECO:0000256" key="11">
    <source>
        <dbReference type="RuleBase" id="RU003822"/>
    </source>
</evidence>
<keyword evidence="6 11" id="KW-0630">Potassium</keyword>
<dbReference type="GO" id="GO:1990573">
    <property type="term" value="P:potassium ion import across plasma membrane"/>
    <property type="evidence" value="ECO:0007669"/>
    <property type="project" value="TreeGrafter"/>
</dbReference>
<dbReference type="SUPFAM" id="SSF81324">
    <property type="entry name" value="Voltage-gated potassium channels"/>
    <property type="match status" value="1"/>
</dbReference>
<dbReference type="GO" id="GO:0005886">
    <property type="term" value="C:plasma membrane"/>
    <property type="evidence" value="ECO:0007669"/>
    <property type="project" value="TreeGrafter"/>
</dbReference>
<comment type="similarity">
    <text evidence="11">Belongs to the inward rectifier-type potassium channel (TC 1.A.2.1) family.</text>
</comment>
<dbReference type="PRINTS" id="PR01320">
    <property type="entry name" value="KIRCHANNEL"/>
</dbReference>
<dbReference type="OrthoDB" id="273257at2759"/>
<evidence type="ECO:0000256" key="8">
    <source>
        <dbReference type="ARBA" id="ARBA00023065"/>
    </source>
</evidence>
<evidence type="ECO:0000313" key="17">
    <source>
        <dbReference type="Proteomes" id="UP000232323"/>
    </source>
</evidence>
<dbReference type="SUPFAM" id="SSF81296">
    <property type="entry name" value="E set domains"/>
    <property type="match status" value="1"/>
</dbReference>
<feature type="domain" description="Inward rectifier potassium channel C-terminal" evidence="15">
    <location>
        <begin position="211"/>
        <end position="373"/>
    </location>
</feature>
<reference evidence="16 17" key="1">
    <citation type="submission" date="2017-08" db="EMBL/GenBank/DDBJ databases">
        <title>Acidophilic green algal genome provides insights into adaptation to an acidic environment.</title>
        <authorList>
            <person name="Hirooka S."/>
            <person name="Hirose Y."/>
            <person name="Kanesaki Y."/>
            <person name="Higuchi S."/>
            <person name="Fujiwara T."/>
            <person name="Onuma R."/>
            <person name="Era A."/>
            <person name="Ohbayashi R."/>
            <person name="Uzuka A."/>
            <person name="Nozaki H."/>
            <person name="Yoshikawa H."/>
            <person name="Miyagishima S.Y."/>
        </authorList>
    </citation>
    <scope>NUCLEOTIDE SEQUENCE [LARGE SCALE GENOMIC DNA]</scope>
    <source>
        <strain evidence="16 17">NIES-2499</strain>
    </source>
</reference>
<evidence type="ECO:0000256" key="2">
    <source>
        <dbReference type="ARBA" id="ARBA00022448"/>
    </source>
</evidence>
<feature type="transmembrane region" description="Helical" evidence="13">
    <location>
        <begin position="174"/>
        <end position="199"/>
    </location>
</feature>
<evidence type="ECO:0000259" key="15">
    <source>
        <dbReference type="Pfam" id="PF17655"/>
    </source>
</evidence>
<evidence type="ECO:0000256" key="6">
    <source>
        <dbReference type="ARBA" id="ARBA00022958"/>
    </source>
</evidence>
<dbReference type="Gene3D" id="2.60.40.1400">
    <property type="entry name" value="G protein-activated inward rectifier potassium channel 1"/>
    <property type="match status" value="1"/>
</dbReference>
<dbReference type="Gene3D" id="1.10.287.70">
    <property type="match status" value="1"/>
</dbReference>
<dbReference type="InterPro" id="IPR014756">
    <property type="entry name" value="Ig_E-set"/>
</dbReference>
<keyword evidence="5 11" id="KW-0851">Voltage-gated channel</keyword>
<comment type="subcellular location">
    <subcellularLocation>
        <location evidence="1 11">Membrane</location>
        <topology evidence="1 11">Multi-pass membrane protein</topology>
    </subcellularLocation>
</comment>
<dbReference type="GO" id="GO:0005242">
    <property type="term" value="F:inward rectifier potassium channel activity"/>
    <property type="evidence" value="ECO:0007669"/>
    <property type="project" value="InterPro"/>
</dbReference>
<feature type="region of interest" description="Disordered" evidence="12">
    <location>
        <begin position="546"/>
        <end position="565"/>
    </location>
</feature>